<name>A0A2U1SRD1_METSR</name>
<dbReference type="InterPro" id="IPR046348">
    <property type="entry name" value="SIS_dom_sf"/>
</dbReference>
<keyword evidence="2" id="KW-0119">Carbohydrate metabolism</keyword>
<dbReference type="OrthoDB" id="9813395at2"/>
<evidence type="ECO:0000313" key="4">
    <source>
        <dbReference type="EMBL" id="PWB94168.1"/>
    </source>
</evidence>
<dbReference type="PROSITE" id="PS51464">
    <property type="entry name" value="SIS"/>
    <property type="match status" value="1"/>
</dbReference>
<dbReference type="GO" id="GO:0009254">
    <property type="term" value="P:peptidoglycan turnover"/>
    <property type="evidence" value="ECO:0007669"/>
    <property type="project" value="TreeGrafter"/>
</dbReference>
<dbReference type="SUPFAM" id="SSF53697">
    <property type="entry name" value="SIS domain"/>
    <property type="match status" value="1"/>
</dbReference>
<dbReference type="GO" id="GO:0016803">
    <property type="term" value="F:ether hydrolase activity"/>
    <property type="evidence" value="ECO:0007669"/>
    <property type="project" value="TreeGrafter"/>
</dbReference>
<dbReference type="GO" id="GO:0097367">
    <property type="term" value="F:carbohydrate derivative binding"/>
    <property type="evidence" value="ECO:0007669"/>
    <property type="project" value="InterPro"/>
</dbReference>
<dbReference type="PANTHER" id="PTHR10088:SF4">
    <property type="entry name" value="GLUCOKINASE REGULATORY PROTEIN"/>
    <property type="match status" value="1"/>
</dbReference>
<dbReference type="Pfam" id="PF22645">
    <property type="entry name" value="GKRP_SIS_N"/>
    <property type="match status" value="1"/>
</dbReference>
<dbReference type="InterPro" id="IPR001347">
    <property type="entry name" value="SIS_dom"/>
</dbReference>
<gene>
    <name evidence="4" type="ORF">C5689_09550</name>
</gene>
<accession>A0A2U1SRD1</accession>
<dbReference type="CDD" id="cd05007">
    <property type="entry name" value="SIS_Etherase"/>
    <property type="match status" value="1"/>
</dbReference>
<evidence type="ECO:0000256" key="1">
    <source>
        <dbReference type="ARBA" id="ARBA00023239"/>
    </source>
</evidence>
<dbReference type="GO" id="GO:0016835">
    <property type="term" value="F:carbon-oxygen lyase activity"/>
    <property type="evidence" value="ECO:0007669"/>
    <property type="project" value="InterPro"/>
</dbReference>
<dbReference type="GO" id="GO:0046348">
    <property type="term" value="P:amino sugar catabolic process"/>
    <property type="evidence" value="ECO:0007669"/>
    <property type="project" value="InterPro"/>
</dbReference>
<evidence type="ECO:0000313" key="5">
    <source>
        <dbReference type="Proteomes" id="UP000245137"/>
    </source>
</evidence>
<protein>
    <submittedName>
        <fullName evidence="4">N-acetylmuramic acid 6-phosphate etherase</fullName>
    </submittedName>
</protein>
<proteinExistence type="predicted"/>
<comment type="caution">
    <text evidence="4">The sequence shown here is derived from an EMBL/GenBank/DDBJ whole genome shotgun (WGS) entry which is preliminary data.</text>
</comment>
<sequence length="298" mass="31574">METERPSPRYSSIDAWEPREILDAMIEGQFAAVAAVRAARPAIETAALAVVRRLSRGGRIVYVGAGTSGRLAVQDGAELTPTFSWPQERLLLLMAGGDDALLKAVEGAEDEAERGAELMRRHAIGEADVVIAVAASGTTPFTLACLREAARRGALTIGVANNRDAPLLAAAEHALFLDTGSEAIAGSTRMKAGTAQRIALLMLSSLVMILQGRVYEGLMVDVQASNKKLLRRSERILARLTGGRDAAEIDAALRRADGSVKLAYLLLQGHGLDEARAALEDARGHLRRAVKALAGAPI</sequence>
<dbReference type="InterPro" id="IPR040190">
    <property type="entry name" value="MURQ/GCKR"/>
</dbReference>
<dbReference type="NCBIfam" id="NF003915">
    <property type="entry name" value="PRK05441.1"/>
    <property type="match status" value="1"/>
</dbReference>
<evidence type="ECO:0000259" key="3">
    <source>
        <dbReference type="PROSITE" id="PS51464"/>
    </source>
</evidence>
<dbReference type="RefSeq" id="WP_108917046.1">
    <property type="nucleotide sequence ID" value="NZ_BGJY01000001.1"/>
</dbReference>
<dbReference type="NCBIfam" id="NF009222">
    <property type="entry name" value="PRK12570.1"/>
    <property type="match status" value="1"/>
</dbReference>
<keyword evidence="1" id="KW-0456">Lyase</keyword>
<keyword evidence="5" id="KW-1185">Reference proteome</keyword>
<dbReference type="PANTHER" id="PTHR10088">
    <property type="entry name" value="GLUCOKINASE REGULATORY PROTEIN"/>
    <property type="match status" value="1"/>
</dbReference>
<dbReference type="EMBL" id="PUIV01000011">
    <property type="protein sequence ID" value="PWB94168.1"/>
    <property type="molecule type" value="Genomic_DNA"/>
</dbReference>
<organism evidence="4 5">
    <name type="scientific">Methylosinus sporium</name>
    <dbReference type="NCBI Taxonomy" id="428"/>
    <lineage>
        <taxon>Bacteria</taxon>
        <taxon>Pseudomonadati</taxon>
        <taxon>Pseudomonadota</taxon>
        <taxon>Alphaproteobacteria</taxon>
        <taxon>Hyphomicrobiales</taxon>
        <taxon>Methylocystaceae</taxon>
        <taxon>Methylosinus</taxon>
    </lineage>
</organism>
<dbReference type="Gene3D" id="3.40.50.10490">
    <property type="entry name" value="Glucose-6-phosphate isomerase like protein, domain 1"/>
    <property type="match status" value="1"/>
</dbReference>
<dbReference type="AlphaFoldDB" id="A0A2U1SRD1"/>
<reference evidence="4 5" key="1">
    <citation type="journal article" date="2018" name="Appl. Microbiol. Biotechnol.">
        <title>Co-cultivation of the strictly anaerobic methanogen Methanosarcina barkeri with aerobic methanotrophs in an oxygen-limited membrane bioreactor.</title>
        <authorList>
            <person name="In 't Zandt M.H."/>
            <person name="van den Bosch T.J.M."/>
            <person name="Rijkers R."/>
            <person name="van Kessel M.A.H.J."/>
            <person name="Jetten M.S.M."/>
            <person name="Welte C.U."/>
        </authorList>
    </citation>
    <scope>NUCLEOTIDE SEQUENCE [LARGE SCALE GENOMIC DNA]</scope>
    <source>
        <strain evidence="4 5">DSM 17706</strain>
    </source>
</reference>
<dbReference type="Gene3D" id="1.10.8.1080">
    <property type="match status" value="1"/>
</dbReference>
<feature type="domain" description="SIS" evidence="3">
    <location>
        <begin position="50"/>
        <end position="213"/>
    </location>
</feature>
<dbReference type="InterPro" id="IPR005488">
    <property type="entry name" value="Etherase_MurQ"/>
</dbReference>
<evidence type="ECO:0000256" key="2">
    <source>
        <dbReference type="ARBA" id="ARBA00023277"/>
    </source>
</evidence>
<dbReference type="Proteomes" id="UP000245137">
    <property type="component" value="Unassembled WGS sequence"/>
</dbReference>